<accession>A0AAW1QFB0</accession>
<dbReference type="PANTHER" id="PTHR42180:SF4">
    <property type="entry name" value="CALPONIN-HOMOLOGY (CH) DOMAIN-CONTAINING PROTEIN"/>
    <property type="match status" value="1"/>
</dbReference>
<dbReference type="AlphaFoldDB" id="A0AAW1QFB0"/>
<dbReference type="PANTHER" id="PTHR42180">
    <property type="entry name" value="HOMOLOGY DOMAIN-CONTAINING PROTEIN,PUTATIVE-RELATED"/>
    <property type="match status" value="1"/>
</dbReference>
<dbReference type="InterPro" id="IPR036872">
    <property type="entry name" value="CH_dom_sf"/>
</dbReference>
<dbReference type="Proteomes" id="UP001489004">
    <property type="component" value="Unassembled WGS sequence"/>
</dbReference>
<evidence type="ECO:0008006" key="3">
    <source>
        <dbReference type="Google" id="ProtNLM"/>
    </source>
</evidence>
<name>A0AAW1QFB0_9CHLO</name>
<organism evidence="1 2">
    <name type="scientific">[Myrmecia] bisecta</name>
    <dbReference type="NCBI Taxonomy" id="41462"/>
    <lineage>
        <taxon>Eukaryota</taxon>
        <taxon>Viridiplantae</taxon>
        <taxon>Chlorophyta</taxon>
        <taxon>core chlorophytes</taxon>
        <taxon>Trebouxiophyceae</taxon>
        <taxon>Trebouxiales</taxon>
        <taxon>Trebouxiaceae</taxon>
        <taxon>Myrmecia</taxon>
    </lineage>
</organism>
<keyword evidence="2" id="KW-1185">Reference proteome</keyword>
<evidence type="ECO:0000313" key="2">
    <source>
        <dbReference type="Proteomes" id="UP001489004"/>
    </source>
</evidence>
<protein>
    <recommendedName>
        <fullName evidence="3">Calponin-homology (CH) domain-containing protein</fullName>
    </recommendedName>
</protein>
<gene>
    <name evidence="1" type="ORF">WJX72_006267</name>
</gene>
<sequence length="145" mass="16141">MPQPAVVAKSDLLRWACDETGLPVSSFNDLRTGAVLHELFAVSFPALVEQRRKQLCQAQRAPASAWPASVHWTVLKTVFQELRLPMRMLDVEGIKAGRFKPCWNILVLVYFCRQIVLCGGMGQLSCSFAHPLANELATFLQSKVA</sequence>
<reference evidence="1 2" key="1">
    <citation type="journal article" date="2024" name="Nat. Commun.">
        <title>Phylogenomics reveals the evolutionary origins of lichenization in chlorophyte algae.</title>
        <authorList>
            <person name="Puginier C."/>
            <person name="Libourel C."/>
            <person name="Otte J."/>
            <person name="Skaloud P."/>
            <person name="Haon M."/>
            <person name="Grisel S."/>
            <person name="Petersen M."/>
            <person name="Berrin J.G."/>
            <person name="Delaux P.M."/>
            <person name="Dal Grande F."/>
            <person name="Keller J."/>
        </authorList>
    </citation>
    <scope>NUCLEOTIDE SEQUENCE [LARGE SCALE GENOMIC DNA]</scope>
    <source>
        <strain evidence="1 2">SAG 2043</strain>
    </source>
</reference>
<comment type="caution">
    <text evidence="1">The sequence shown here is derived from an EMBL/GenBank/DDBJ whole genome shotgun (WGS) entry which is preliminary data.</text>
</comment>
<dbReference type="SUPFAM" id="SSF47576">
    <property type="entry name" value="Calponin-homology domain, CH-domain"/>
    <property type="match status" value="1"/>
</dbReference>
<evidence type="ECO:0000313" key="1">
    <source>
        <dbReference type="EMBL" id="KAK9820115.1"/>
    </source>
</evidence>
<dbReference type="EMBL" id="JALJOR010000003">
    <property type="protein sequence ID" value="KAK9820115.1"/>
    <property type="molecule type" value="Genomic_DNA"/>
</dbReference>
<proteinExistence type="predicted"/>